<evidence type="ECO:0000313" key="2">
    <source>
        <dbReference type="Proteomes" id="UP001239111"/>
    </source>
</evidence>
<dbReference type="EMBL" id="CM056744">
    <property type="protein sequence ID" value="KAJ8665334.1"/>
    <property type="molecule type" value="Genomic_DNA"/>
</dbReference>
<proteinExistence type="predicted"/>
<name>A0ACC2N2E4_9HYME</name>
<reference evidence="1" key="1">
    <citation type="submission" date="2023-04" db="EMBL/GenBank/DDBJ databases">
        <title>A chromosome-level genome assembly of the parasitoid wasp Eretmocerus hayati.</title>
        <authorList>
            <person name="Zhong Y."/>
            <person name="Liu S."/>
            <person name="Liu Y."/>
        </authorList>
    </citation>
    <scope>NUCLEOTIDE SEQUENCE</scope>
    <source>
        <strain evidence="1">ZJU_SS_LIU_2023</strain>
    </source>
</reference>
<sequence length="377" mass="42603">MCAAVAYPISHKQRFWRPYLADGMEPQPHDYYASFGIGATQLRTDVDRNKSATFAHCQHSTKRPHLEFGSLTDQERHAYLNDPATKGVIPLQLDHRIPNSHLPLQIDHRIPILPLVQTPPIAKNQQFMSFRSNSKPKGRSIEKICNKPAASNKRVTKISNAFSTVPGGPASGNSSKPPWSTSGDRSTDGSEELHQVQEFYCHAREKTIRYFTATRKFQASESNSTPDEHLRKLIMGGFDAKRKTSWKYGIFEHLYEVSSVKSQWKAFDATPIRRSSSPSPSVRSRKITISNPKCGSGEVVIKPVDRLERRKSNSPTTLICTASKEVQSRDEPQQMQQAEPVVSEKQSPIDRFYFAENPGSYKIKTIWRVAHLREAEA</sequence>
<dbReference type="Proteomes" id="UP001239111">
    <property type="component" value="Chromosome 4"/>
</dbReference>
<evidence type="ECO:0000313" key="1">
    <source>
        <dbReference type="EMBL" id="KAJ8665334.1"/>
    </source>
</evidence>
<protein>
    <submittedName>
        <fullName evidence="1">Uncharacterized protein</fullName>
    </submittedName>
</protein>
<organism evidence="1 2">
    <name type="scientific">Eretmocerus hayati</name>
    <dbReference type="NCBI Taxonomy" id="131215"/>
    <lineage>
        <taxon>Eukaryota</taxon>
        <taxon>Metazoa</taxon>
        <taxon>Ecdysozoa</taxon>
        <taxon>Arthropoda</taxon>
        <taxon>Hexapoda</taxon>
        <taxon>Insecta</taxon>
        <taxon>Pterygota</taxon>
        <taxon>Neoptera</taxon>
        <taxon>Endopterygota</taxon>
        <taxon>Hymenoptera</taxon>
        <taxon>Apocrita</taxon>
        <taxon>Proctotrupomorpha</taxon>
        <taxon>Chalcidoidea</taxon>
        <taxon>Aphelinidae</taxon>
        <taxon>Aphelininae</taxon>
        <taxon>Eretmocerus</taxon>
    </lineage>
</organism>
<comment type="caution">
    <text evidence="1">The sequence shown here is derived from an EMBL/GenBank/DDBJ whole genome shotgun (WGS) entry which is preliminary data.</text>
</comment>
<gene>
    <name evidence="1" type="ORF">QAD02_006996</name>
</gene>
<accession>A0ACC2N2E4</accession>
<keyword evidence="2" id="KW-1185">Reference proteome</keyword>